<dbReference type="InterPro" id="IPR021109">
    <property type="entry name" value="Peptidase_aspartic_dom_sf"/>
</dbReference>
<organism evidence="3 4">
    <name type="scientific">Laetiporus sulphureus 93-53</name>
    <dbReference type="NCBI Taxonomy" id="1314785"/>
    <lineage>
        <taxon>Eukaryota</taxon>
        <taxon>Fungi</taxon>
        <taxon>Dikarya</taxon>
        <taxon>Basidiomycota</taxon>
        <taxon>Agaricomycotina</taxon>
        <taxon>Agaricomycetes</taxon>
        <taxon>Polyporales</taxon>
        <taxon>Laetiporus</taxon>
    </lineage>
</organism>
<evidence type="ECO:0000256" key="1">
    <source>
        <dbReference type="SAM" id="MobiDB-lite"/>
    </source>
</evidence>
<name>A0A165DV14_9APHY</name>
<feature type="region of interest" description="Disordered" evidence="1">
    <location>
        <begin position="227"/>
        <end position="297"/>
    </location>
</feature>
<dbReference type="Gene3D" id="2.40.70.10">
    <property type="entry name" value="Acid Proteases"/>
    <property type="match status" value="1"/>
</dbReference>
<dbReference type="GeneID" id="63824116"/>
<evidence type="ECO:0000259" key="2">
    <source>
        <dbReference type="Pfam" id="PF13352"/>
    </source>
</evidence>
<accession>A0A165DV14</accession>
<dbReference type="InParanoid" id="A0A165DV14"/>
<keyword evidence="4" id="KW-1185">Reference proteome</keyword>
<dbReference type="InterPro" id="IPR025165">
    <property type="entry name" value="DUF4100"/>
</dbReference>
<dbReference type="OrthoDB" id="2758461at2759"/>
<proteinExistence type="predicted"/>
<evidence type="ECO:0000313" key="3">
    <source>
        <dbReference type="EMBL" id="KZT05683.1"/>
    </source>
</evidence>
<dbReference type="STRING" id="1314785.A0A165DV14"/>
<dbReference type="EMBL" id="KV427628">
    <property type="protein sequence ID" value="KZT05683.1"/>
    <property type="molecule type" value="Genomic_DNA"/>
</dbReference>
<sequence length="496" mass="55391">MAGIKDEELPSMVLQYCSEHVRKGMKYKLEFDSMATDWKKVKARNLVHQKQITKEEQDILFYKGLSKYLRSEIKVPVEKAAGKLLTQTDPPKMAIVIVEAQKRFSEENMDYSSSSFLDSEEGDMYPQPEGDMSKSCYMCGKTQGIDLDHPFVCIQWEIGKGGIVALLIAESKARSGDWYRDLPLHQTMKDVQGVGLLWDSQEVIQGNVFVVATDQVYSFPAVMRSKAKPSVETESEEKASGLWGGDVKHAKGCRSGRPSIVKIQPPPDKTAFTRIEDGDSSGHEKGSQMHASNTEEGASLELQKRITSMTKVHQEFSAKTDNDHQQVTGCASSLLLDVTEADEGGDLAASLGSKCFYDIASGVVHEKFSYEDITFLVDSSSELNLVMSWVYEQAGIEIDSDGARWSLKGISEDSVPLLRCCRDTPVKIGGWQFHHHFFVDTWEFSNHDGILDQPWLQWYSTQIDYTRGVSADLLTYPSGDHGSKCLRICLISVDNS</sequence>
<gene>
    <name evidence="3" type="ORF">LAESUDRAFT_714693</name>
</gene>
<feature type="compositionally biased region" description="Basic and acidic residues" evidence="1">
    <location>
        <begin position="274"/>
        <end position="287"/>
    </location>
</feature>
<dbReference type="CDD" id="cd00303">
    <property type="entry name" value="retropepsin_like"/>
    <property type="match status" value="1"/>
</dbReference>
<dbReference type="RefSeq" id="XP_040763423.1">
    <property type="nucleotide sequence ID" value="XM_040907087.1"/>
</dbReference>
<reference evidence="3 4" key="1">
    <citation type="journal article" date="2016" name="Mol. Biol. Evol.">
        <title>Comparative Genomics of Early-Diverging Mushroom-Forming Fungi Provides Insights into the Origins of Lignocellulose Decay Capabilities.</title>
        <authorList>
            <person name="Nagy L.G."/>
            <person name="Riley R."/>
            <person name="Tritt A."/>
            <person name="Adam C."/>
            <person name="Daum C."/>
            <person name="Floudas D."/>
            <person name="Sun H."/>
            <person name="Yadav J.S."/>
            <person name="Pangilinan J."/>
            <person name="Larsson K.H."/>
            <person name="Matsuura K."/>
            <person name="Barry K."/>
            <person name="Labutti K."/>
            <person name="Kuo R."/>
            <person name="Ohm R.A."/>
            <person name="Bhattacharya S.S."/>
            <person name="Shirouzu T."/>
            <person name="Yoshinaga Y."/>
            <person name="Martin F.M."/>
            <person name="Grigoriev I.V."/>
            <person name="Hibbett D.S."/>
        </authorList>
    </citation>
    <scope>NUCLEOTIDE SEQUENCE [LARGE SCALE GENOMIC DNA]</scope>
    <source>
        <strain evidence="3 4">93-53</strain>
    </source>
</reference>
<feature type="domain" description="DUF4100" evidence="2">
    <location>
        <begin position="159"/>
        <end position="297"/>
    </location>
</feature>
<dbReference type="Proteomes" id="UP000076871">
    <property type="component" value="Unassembled WGS sequence"/>
</dbReference>
<evidence type="ECO:0000313" key="4">
    <source>
        <dbReference type="Proteomes" id="UP000076871"/>
    </source>
</evidence>
<protein>
    <recommendedName>
        <fullName evidence="2">DUF4100 domain-containing protein</fullName>
    </recommendedName>
</protein>
<dbReference type="AlphaFoldDB" id="A0A165DV14"/>
<dbReference type="Pfam" id="PF13352">
    <property type="entry name" value="DUF4100"/>
    <property type="match status" value="1"/>
</dbReference>